<reference evidence="1 2" key="1">
    <citation type="journal article" date="2023" name="Nucleic Acids Res.">
        <title>The hologenome of Daphnia magna reveals possible DNA methylation and microbiome-mediated evolution of the host genome.</title>
        <authorList>
            <person name="Chaturvedi A."/>
            <person name="Li X."/>
            <person name="Dhandapani V."/>
            <person name="Marshall H."/>
            <person name="Kissane S."/>
            <person name="Cuenca-Cambronero M."/>
            <person name="Asole G."/>
            <person name="Calvet F."/>
            <person name="Ruiz-Romero M."/>
            <person name="Marangio P."/>
            <person name="Guigo R."/>
            <person name="Rago D."/>
            <person name="Mirbahai L."/>
            <person name="Eastwood N."/>
            <person name="Colbourne J.K."/>
            <person name="Zhou J."/>
            <person name="Mallon E."/>
            <person name="Orsini L."/>
        </authorList>
    </citation>
    <scope>NUCLEOTIDE SEQUENCE [LARGE SCALE GENOMIC DNA]</scope>
    <source>
        <strain evidence="1">LRV0_1</strain>
    </source>
</reference>
<sequence length="70" mass="8368">MEAEYHRLQWRTLRVACHDLNMQMQKRNISNLPSFMSVSTAHIDKKFQDMECTICLLPRQLRLSVIQPQH</sequence>
<dbReference type="EMBL" id="JAOYFB010000040">
    <property type="protein sequence ID" value="KAK4035868.1"/>
    <property type="molecule type" value="Genomic_DNA"/>
</dbReference>
<evidence type="ECO:0000313" key="1">
    <source>
        <dbReference type="EMBL" id="KAK4035868.1"/>
    </source>
</evidence>
<accession>A0ABR0B2E3</accession>
<comment type="caution">
    <text evidence="1">The sequence shown here is derived from an EMBL/GenBank/DDBJ whole genome shotgun (WGS) entry which is preliminary data.</text>
</comment>
<organism evidence="1 2">
    <name type="scientific">Daphnia magna</name>
    <dbReference type="NCBI Taxonomy" id="35525"/>
    <lineage>
        <taxon>Eukaryota</taxon>
        <taxon>Metazoa</taxon>
        <taxon>Ecdysozoa</taxon>
        <taxon>Arthropoda</taxon>
        <taxon>Crustacea</taxon>
        <taxon>Branchiopoda</taxon>
        <taxon>Diplostraca</taxon>
        <taxon>Cladocera</taxon>
        <taxon>Anomopoda</taxon>
        <taxon>Daphniidae</taxon>
        <taxon>Daphnia</taxon>
    </lineage>
</organism>
<name>A0ABR0B2E3_9CRUS</name>
<keyword evidence="2" id="KW-1185">Reference proteome</keyword>
<gene>
    <name evidence="1" type="ORF">OUZ56_027948</name>
</gene>
<dbReference type="Proteomes" id="UP001234178">
    <property type="component" value="Unassembled WGS sequence"/>
</dbReference>
<protein>
    <submittedName>
        <fullName evidence="1">Uncharacterized protein</fullName>
    </submittedName>
</protein>
<evidence type="ECO:0000313" key="2">
    <source>
        <dbReference type="Proteomes" id="UP001234178"/>
    </source>
</evidence>
<proteinExistence type="predicted"/>